<name>A0AAE0MTV1_9PEZI</name>
<reference evidence="1" key="1">
    <citation type="journal article" date="2023" name="Mol. Phylogenet. Evol.">
        <title>Genome-scale phylogeny and comparative genomics of the fungal order Sordariales.</title>
        <authorList>
            <person name="Hensen N."/>
            <person name="Bonometti L."/>
            <person name="Westerberg I."/>
            <person name="Brannstrom I.O."/>
            <person name="Guillou S."/>
            <person name="Cros-Aarteil S."/>
            <person name="Calhoun S."/>
            <person name="Haridas S."/>
            <person name="Kuo A."/>
            <person name="Mondo S."/>
            <person name="Pangilinan J."/>
            <person name="Riley R."/>
            <person name="LaButti K."/>
            <person name="Andreopoulos B."/>
            <person name="Lipzen A."/>
            <person name="Chen C."/>
            <person name="Yan M."/>
            <person name="Daum C."/>
            <person name="Ng V."/>
            <person name="Clum A."/>
            <person name="Steindorff A."/>
            <person name="Ohm R.A."/>
            <person name="Martin F."/>
            <person name="Silar P."/>
            <person name="Natvig D.O."/>
            <person name="Lalanne C."/>
            <person name="Gautier V."/>
            <person name="Ament-Velasquez S.L."/>
            <person name="Kruys A."/>
            <person name="Hutchinson M.I."/>
            <person name="Powell A.J."/>
            <person name="Barry K."/>
            <person name="Miller A.N."/>
            <person name="Grigoriev I.V."/>
            <person name="Debuchy R."/>
            <person name="Gladieux P."/>
            <person name="Hiltunen Thoren M."/>
            <person name="Johannesson H."/>
        </authorList>
    </citation>
    <scope>NUCLEOTIDE SEQUENCE</scope>
    <source>
        <strain evidence="1">CBS 560.94</strain>
    </source>
</reference>
<sequence length="158" mass="17843">MPLAATYLPEWYGNECRSSGKPLVRFWYHTAVPFLSICFTSELNTALTVRNRKQSSRSRHLRPLHYLETGICSILVRICSPAVLCLFLCPSDCLILLLCTQCCPCSRSQLGIIHTPRTASRLGSGMAQTGRRPRITNTVRVLAHRHYWRMGTVHSPGE</sequence>
<dbReference type="Proteomes" id="UP001278500">
    <property type="component" value="Unassembled WGS sequence"/>
</dbReference>
<protein>
    <submittedName>
        <fullName evidence="1">Uncharacterized protein</fullName>
    </submittedName>
</protein>
<dbReference type="GeneID" id="87863413"/>
<evidence type="ECO:0000313" key="1">
    <source>
        <dbReference type="EMBL" id="KAK3350767.1"/>
    </source>
</evidence>
<dbReference type="EMBL" id="JAUEPP010000002">
    <property type="protein sequence ID" value="KAK3350767.1"/>
    <property type="molecule type" value="Genomic_DNA"/>
</dbReference>
<reference evidence="1" key="2">
    <citation type="submission" date="2023-06" db="EMBL/GenBank/DDBJ databases">
        <authorList>
            <consortium name="Lawrence Berkeley National Laboratory"/>
            <person name="Haridas S."/>
            <person name="Hensen N."/>
            <person name="Bonometti L."/>
            <person name="Westerberg I."/>
            <person name="Brannstrom I.O."/>
            <person name="Guillou S."/>
            <person name="Cros-Aarteil S."/>
            <person name="Calhoun S."/>
            <person name="Kuo A."/>
            <person name="Mondo S."/>
            <person name="Pangilinan J."/>
            <person name="Riley R."/>
            <person name="Labutti K."/>
            <person name="Andreopoulos B."/>
            <person name="Lipzen A."/>
            <person name="Chen C."/>
            <person name="Yanf M."/>
            <person name="Daum C."/>
            <person name="Ng V."/>
            <person name="Clum A."/>
            <person name="Steindorff A."/>
            <person name="Ohm R."/>
            <person name="Martin F."/>
            <person name="Silar P."/>
            <person name="Natvig D."/>
            <person name="Lalanne C."/>
            <person name="Gautier V."/>
            <person name="Ament-Velasquez S.L."/>
            <person name="Kruys A."/>
            <person name="Hutchinson M.I."/>
            <person name="Powell A.J."/>
            <person name="Barry K."/>
            <person name="Miller A.N."/>
            <person name="Grigoriev I.V."/>
            <person name="Debuchy R."/>
            <person name="Gladieux P."/>
            <person name="Thoren M.H."/>
            <person name="Johannesson H."/>
        </authorList>
    </citation>
    <scope>NUCLEOTIDE SEQUENCE</scope>
    <source>
        <strain evidence="1">CBS 560.94</strain>
    </source>
</reference>
<dbReference type="RefSeq" id="XP_062684062.1">
    <property type="nucleotide sequence ID" value="XM_062826259.1"/>
</dbReference>
<keyword evidence="2" id="KW-1185">Reference proteome</keyword>
<accession>A0AAE0MTV1</accession>
<evidence type="ECO:0000313" key="2">
    <source>
        <dbReference type="Proteomes" id="UP001278500"/>
    </source>
</evidence>
<comment type="caution">
    <text evidence="1">The sequence shown here is derived from an EMBL/GenBank/DDBJ whole genome shotgun (WGS) entry which is preliminary data.</text>
</comment>
<organism evidence="1 2">
    <name type="scientific">Neurospora tetraspora</name>
    <dbReference type="NCBI Taxonomy" id="94610"/>
    <lineage>
        <taxon>Eukaryota</taxon>
        <taxon>Fungi</taxon>
        <taxon>Dikarya</taxon>
        <taxon>Ascomycota</taxon>
        <taxon>Pezizomycotina</taxon>
        <taxon>Sordariomycetes</taxon>
        <taxon>Sordariomycetidae</taxon>
        <taxon>Sordariales</taxon>
        <taxon>Sordariaceae</taxon>
        <taxon>Neurospora</taxon>
    </lineage>
</organism>
<dbReference type="AlphaFoldDB" id="A0AAE0MTV1"/>
<gene>
    <name evidence="1" type="ORF">B0H65DRAFT_455861</name>
</gene>
<proteinExistence type="predicted"/>